<comment type="similarity">
    <text evidence="2">Belongs to the CD36 family.</text>
</comment>
<organism evidence="11">
    <name type="scientific">Enterobius vermicularis</name>
    <name type="common">Human pinworm</name>
    <dbReference type="NCBI Taxonomy" id="51028"/>
    <lineage>
        <taxon>Eukaryota</taxon>
        <taxon>Metazoa</taxon>
        <taxon>Ecdysozoa</taxon>
        <taxon>Nematoda</taxon>
        <taxon>Chromadorea</taxon>
        <taxon>Rhabditida</taxon>
        <taxon>Spirurina</taxon>
        <taxon>Oxyuridomorpha</taxon>
        <taxon>Oxyuroidea</taxon>
        <taxon>Oxyuridae</taxon>
        <taxon>Enterobius</taxon>
    </lineage>
</organism>
<keyword evidence="10" id="KW-1185">Reference proteome</keyword>
<evidence type="ECO:0000313" key="11">
    <source>
        <dbReference type="WBParaSite" id="EVEC_0000001501-mRNA-1"/>
    </source>
</evidence>
<protein>
    <submittedName>
        <fullName evidence="11">CD36 family protein</fullName>
    </submittedName>
</protein>
<evidence type="ECO:0000313" key="9">
    <source>
        <dbReference type="EMBL" id="VDD84873.1"/>
    </source>
</evidence>
<reference evidence="11" key="1">
    <citation type="submission" date="2017-02" db="UniProtKB">
        <authorList>
            <consortium name="WormBaseParasite"/>
        </authorList>
    </citation>
    <scope>IDENTIFICATION</scope>
</reference>
<dbReference type="AlphaFoldDB" id="A0A0N4USF1"/>
<dbReference type="GO" id="GO:0016020">
    <property type="term" value="C:membrane"/>
    <property type="evidence" value="ECO:0007669"/>
    <property type="project" value="UniProtKB-SubCell"/>
</dbReference>
<dbReference type="PANTHER" id="PTHR11923">
    <property type="entry name" value="SCAVENGER RECEPTOR CLASS B TYPE-1 SR-B1"/>
    <property type="match status" value="1"/>
</dbReference>
<keyword evidence="3 8" id="KW-0812">Transmembrane</keyword>
<reference evidence="9 10" key="2">
    <citation type="submission" date="2018-10" db="EMBL/GenBank/DDBJ databases">
        <authorList>
            <consortium name="Pathogen Informatics"/>
        </authorList>
    </citation>
    <scope>NUCLEOTIDE SEQUENCE [LARGE SCALE GENOMIC DNA]</scope>
</reference>
<dbReference type="Pfam" id="PF01130">
    <property type="entry name" value="CD36"/>
    <property type="match status" value="1"/>
</dbReference>
<dbReference type="WBParaSite" id="EVEC_0000001501-mRNA-1">
    <property type="protein sequence ID" value="EVEC_0000001501-mRNA-1"/>
    <property type="gene ID" value="EVEC_0000001501"/>
</dbReference>
<evidence type="ECO:0000256" key="7">
    <source>
        <dbReference type="SAM" id="MobiDB-lite"/>
    </source>
</evidence>
<evidence type="ECO:0000256" key="5">
    <source>
        <dbReference type="ARBA" id="ARBA00023136"/>
    </source>
</evidence>
<name>A0A0N4USF1_ENTVE</name>
<comment type="subcellular location">
    <subcellularLocation>
        <location evidence="1">Membrane</location>
    </subcellularLocation>
</comment>
<dbReference type="PRINTS" id="PR01609">
    <property type="entry name" value="CD36FAMILY"/>
</dbReference>
<evidence type="ECO:0000256" key="1">
    <source>
        <dbReference type="ARBA" id="ARBA00004370"/>
    </source>
</evidence>
<feature type="transmembrane region" description="Helical" evidence="8">
    <location>
        <begin position="543"/>
        <end position="561"/>
    </location>
</feature>
<feature type="transmembrane region" description="Helical" evidence="8">
    <location>
        <begin position="12"/>
        <end position="37"/>
    </location>
</feature>
<keyword evidence="5 8" id="KW-0472">Membrane</keyword>
<dbReference type="GO" id="GO:0005044">
    <property type="term" value="F:scavenger receptor activity"/>
    <property type="evidence" value="ECO:0007669"/>
    <property type="project" value="TreeGrafter"/>
</dbReference>
<evidence type="ECO:0000313" key="10">
    <source>
        <dbReference type="Proteomes" id="UP000274131"/>
    </source>
</evidence>
<accession>A0A0N4USF1</accession>
<dbReference type="OrthoDB" id="18585at2759"/>
<dbReference type="STRING" id="51028.A0A0N4USF1"/>
<evidence type="ECO:0000256" key="2">
    <source>
        <dbReference type="ARBA" id="ARBA00010532"/>
    </source>
</evidence>
<evidence type="ECO:0000256" key="3">
    <source>
        <dbReference type="ARBA" id="ARBA00022692"/>
    </source>
</evidence>
<dbReference type="InterPro" id="IPR002159">
    <property type="entry name" value="CD36_fam"/>
</dbReference>
<gene>
    <name evidence="9" type="ORF">EVEC_LOCUS16</name>
</gene>
<evidence type="ECO:0000256" key="8">
    <source>
        <dbReference type="SAM" id="Phobius"/>
    </source>
</evidence>
<evidence type="ECO:0000256" key="6">
    <source>
        <dbReference type="ARBA" id="ARBA00023180"/>
    </source>
</evidence>
<sequence>MKLCFTYNRKNFLILLIVAIILLVISLFLFIIFPIIFSTLVEKNLVLSVGNGEYPSQAAFFWSKPPADTILYFYYFNVTNPDEILYYGEKPVVNEVGPYAVRETEQKREIRYQKNGEEVYYENYKRFIFDAEHSCERCQSDDLIVVPNALAMGAISSMIDPAYSCDDTCKLIIDLGLLLLGENAFSTVKFLEVTYTGYNDPFLTFAHSELFTALGNLFNNGTSIAPISIPEMERMAYFYQYNNSNDENYVVKTGKDDINNLGTVVQWANDGLLPNTWWKTIEARMINGSEAGGFSGPNLKKDTIIPFFQSFMCRSFYAVFKEESTVNGIPCYTFEVPAEAYDTTRDENAGFRYRNMEKVNYFTEWDPCPNFQMFFSKTIPKPGSVNCTEFIDCSKQKNFCDPCCTGNFVDETYLLPPGMFPLVCYPGRNKSAPFTAIYSAPHYYFAPEVTVNTLRGMSPPTEDHKPFAFDHEPNSGTITRVKYALMASVPIFQNQEATISMHLPNVIIPLFWIDSRTQLQDFMLDTLYNTFVVIPKAISITKYVTLVVAIICFAISFWCRFEKTAKESRKNSAKGPASRRHCSPDTSVNMEQGIAAGENLTTASAVESPTEQIITEEQ</sequence>
<dbReference type="PANTHER" id="PTHR11923:SF55">
    <property type="entry name" value="SCAVENGER RECEPTOR (CD36 FAMILY) RELATED"/>
    <property type="match status" value="1"/>
</dbReference>
<dbReference type="Proteomes" id="UP000274131">
    <property type="component" value="Unassembled WGS sequence"/>
</dbReference>
<keyword evidence="4 8" id="KW-1133">Transmembrane helix</keyword>
<dbReference type="EMBL" id="UXUI01000007">
    <property type="protein sequence ID" value="VDD84873.1"/>
    <property type="molecule type" value="Genomic_DNA"/>
</dbReference>
<dbReference type="GO" id="GO:0005737">
    <property type="term" value="C:cytoplasm"/>
    <property type="evidence" value="ECO:0007669"/>
    <property type="project" value="TreeGrafter"/>
</dbReference>
<keyword evidence="6" id="KW-0325">Glycoprotein</keyword>
<feature type="region of interest" description="Disordered" evidence="7">
    <location>
        <begin position="569"/>
        <end position="588"/>
    </location>
</feature>
<proteinExistence type="inferred from homology"/>
<evidence type="ECO:0000256" key="4">
    <source>
        <dbReference type="ARBA" id="ARBA00022989"/>
    </source>
</evidence>